<reference evidence="1" key="1">
    <citation type="submission" date="2023-04" db="EMBL/GenBank/DDBJ databases">
        <title>Draft Genome sequencing of Naganishia species isolated from polar environments using Oxford Nanopore Technology.</title>
        <authorList>
            <person name="Leo P."/>
            <person name="Venkateswaran K."/>
        </authorList>
    </citation>
    <scope>NUCLEOTIDE SEQUENCE</scope>
    <source>
        <strain evidence="1">DBVPG 5303</strain>
    </source>
</reference>
<protein>
    <submittedName>
        <fullName evidence="1">Uncharacterized protein</fullName>
    </submittedName>
</protein>
<evidence type="ECO:0000313" key="2">
    <source>
        <dbReference type="Proteomes" id="UP001234202"/>
    </source>
</evidence>
<comment type="caution">
    <text evidence="1">The sequence shown here is derived from an EMBL/GenBank/DDBJ whole genome shotgun (WGS) entry which is preliminary data.</text>
</comment>
<evidence type="ECO:0000313" key="1">
    <source>
        <dbReference type="EMBL" id="KAJ9126535.1"/>
    </source>
</evidence>
<name>A0ACC2XR69_9TREE</name>
<proteinExistence type="predicted"/>
<sequence length="393" mass="43102">MATNDGAPSTVTQEPVQHPSTATPEQASPANPSNAQPNDSPTNPLHVDDQPQASSIVPPWVDAVPPKSDTEDDVLVDPGKVARVWRLDPKTVLELTNNDIESVKSPNYWNDNIINFCLTRHWSEVEDRDSIHIFASHFASAILEPKASVEKTKPWWKKVDVFSKRMVIVPVNAGNVHWYLAVVINPGAILAKTKASALSAKAVGLEEPVILTCDSRPVDRTGIAKALNKWLVDVARTQRPHLDDVGLLKSSQTFPAAHRQLRVPLQPNTYDCGVYVAHFAGKLIKNMPELDIFQDTSTESEEDTVARWGAADISGHRKQWLETIALLPPPENHAQPPDDGQGSISIIVPPSADVGRPTSRRHSSWTDQDGHIAKRPRTDRSASQNHDGDTAMG</sequence>
<organism evidence="1 2">
    <name type="scientific">Naganishia onofrii</name>
    <dbReference type="NCBI Taxonomy" id="1851511"/>
    <lineage>
        <taxon>Eukaryota</taxon>
        <taxon>Fungi</taxon>
        <taxon>Dikarya</taxon>
        <taxon>Basidiomycota</taxon>
        <taxon>Agaricomycotina</taxon>
        <taxon>Tremellomycetes</taxon>
        <taxon>Filobasidiales</taxon>
        <taxon>Filobasidiaceae</taxon>
        <taxon>Naganishia</taxon>
    </lineage>
</organism>
<keyword evidence="2" id="KW-1185">Reference proteome</keyword>
<gene>
    <name evidence="1" type="ORF">QFC24_001563</name>
</gene>
<dbReference type="Proteomes" id="UP001234202">
    <property type="component" value="Unassembled WGS sequence"/>
</dbReference>
<accession>A0ACC2XR69</accession>
<dbReference type="EMBL" id="JASBWV010000004">
    <property type="protein sequence ID" value="KAJ9126535.1"/>
    <property type="molecule type" value="Genomic_DNA"/>
</dbReference>